<keyword evidence="2 4" id="KW-0863">Zinc-finger</keyword>
<dbReference type="Proteomes" id="UP001165289">
    <property type="component" value="Unassembled WGS sequence"/>
</dbReference>
<organism evidence="6 7">
    <name type="scientific">Oopsacas minuta</name>
    <dbReference type="NCBI Taxonomy" id="111878"/>
    <lineage>
        <taxon>Eukaryota</taxon>
        <taxon>Metazoa</taxon>
        <taxon>Porifera</taxon>
        <taxon>Hexactinellida</taxon>
        <taxon>Hexasterophora</taxon>
        <taxon>Lyssacinosida</taxon>
        <taxon>Leucopsacidae</taxon>
        <taxon>Oopsacas</taxon>
    </lineage>
</organism>
<dbReference type="PANTHER" id="PTHR46858">
    <property type="entry name" value="OS05G0521000 PROTEIN"/>
    <property type="match status" value="1"/>
</dbReference>
<dbReference type="InterPro" id="IPR013083">
    <property type="entry name" value="Znf_RING/FYVE/PHD"/>
</dbReference>
<evidence type="ECO:0000313" key="7">
    <source>
        <dbReference type="Proteomes" id="UP001165289"/>
    </source>
</evidence>
<dbReference type="GO" id="GO:0061630">
    <property type="term" value="F:ubiquitin protein ligase activity"/>
    <property type="evidence" value="ECO:0007669"/>
    <property type="project" value="TreeGrafter"/>
</dbReference>
<dbReference type="AlphaFoldDB" id="A0AAV7KBF5"/>
<evidence type="ECO:0000256" key="4">
    <source>
        <dbReference type="PROSITE-ProRule" id="PRU00175"/>
    </source>
</evidence>
<comment type="caution">
    <text evidence="6">The sequence shown here is derived from an EMBL/GenBank/DDBJ whole genome shotgun (WGS) entry which is preliminary data.</text>
</comment>
<dbReference type="GO" id="GO:0016567">
    <property type="term" value="P:protein ubiquitination"/>
    <property type="evidence" value="ECO:0007669"/>
    <property type="project" value="TreeGrafter"/>
</dbReference>
<sequence length="327" mass="38138">MSKKTSTLYDKVVAKVIEILPFIASIIKTDFESSMYSSFAKGFPYARVSGCLFHYDRALYKTGILKKGLSNANISNLEFRQWVEQLMCLPLLPSDLIVPMFSCIKQEKPLLPQSENENVIKLLKYYERYWLGQVGPSRQSVFHTEKLTTNDLESFHANLKRKFKSHNPNYWDFIKNLNKVIQTTEKDIERIDNHVPIRRKKRPVTIQKEKYIDALQQQLINGDITPNNYLKTITHQYKTQFARFEGFIESVEDVDTENKEEDLIQDVSTEQNSNMCRICLVNVPDTLIMPCRHAQTCFSCTERIVNSDNNNCPICREPIKNFIKIFL</sequence>
<dbReference type="GO" id="GO:0008270">
    <property type="term" value="F:zinc ion binding"/>
    <property type="evidence" value="ECO:0007669"/>
    <property type="project" value="UniProtKB-KW"/>
</dbReference>
<evidence type="ECO:0000256" key="3">
    <source>
        <dbReference type="ARBA" id="ARBA00022833"/>
    </source>
</evidence>
<dbReference type="PANTHER" id="PTHR46858:SF5">
    <property type="entry name" value="E3 UBIQUITIN-PROTEIN LIGASE APD1-RELATED"/>
    <property type="match status" value="1"/>
</dbReference>
<gene>
    <name evidence="6" type="ORF">LOD99_15198</name>
</gene>
<dbReference type="Gene3D" id="3.30.40.10">
    <property type="entry name" value="Zinc/RING finger domain, C3HC4 (zinc finger)"/>
    <property type="match status" value="1"/>
</dbReference>
<keyword evidence="1" id="KW-0479">Metal-binding</keyword>
<name>A0AAV7KBF5_9METZ</name>
<evidence type="ECO:0000256" key="2">
    <source>
        <dbReference type="ARBA" id="ARBA00022771"/>
    </source>
</evidence>
<evidence type="ECO:0000259" key="5">
    <source>
        <dbReference type="PROSITE" id="PS50089"/>
    </source>
</evidence>
<accession>A0AAV7KBF5</accession>
<dbReference type="PROSITE" id="PS50089">
    <property type="entry name" value="ZF_RING_2"/>
    <property type="match status" value="1"/>
</dbReference>
<dbReference type="EMBL" id="JAKMXF010000088">
    <property type="protein sequence ID" value="KAI6658396.1"/>
    <property type="molecule type" value="Genomic_DNA"/>
</dbReference>
<protein>
    <recommendedName>
        <fullName evidence="5">RING-type domain-containing protein</fullName>
    </recommendedName>
</protein>
<proteinExistence type="predicted"/>
<dbReference type="SUPFAM" id="SSF57850">
    <property type="entry name" value="RING/U-box"/>
    <property type="match status" value="1"/>
</dbReference>
<reference evidence="6 7" key="1">
    <citation type="journal article" date="2023" name="BMC Biol.">
        <title>The compact genome of the sponge Oopsacas minuta (Hexactinellida) is lacking key metazoan core genes.</title>
        <authorList>
            <person name="Santini S."/>
            <person name="Schenkelaars Q."/>
            <person name="Jourda C."/>
            <person name="Duchesne M."/>
            <person name="Belahbib H."/>
            <person name="Rocher C."/>
            <person name="Selva M."/>
            <person name="Riesgo A."/>
            <person name="Vervoort M."/>
            <person name="Leys S.P."/>
            <person name="Kodjabachian L."/>
            <person name="Le Bivic A."/>
            <person name="Borchiellini C."/>
            <person name="Claverie J.M."/>
            <person name="Renard E."/>
        </authorList>
    </citation>
    <scope>NUCLEOTIDE SEQUENCE [LARGE SCALE GENOMIC DNA]</scope>
    <source>
        <strain evidence="6">SPO-2</strain>
    </source>
</reference>
<feature type="domain" description="RING-type" evidence="5">
    <location>
        <begin position="276"/>
        <end position="316"/>
    </location>
</feature>
<dbReference type="SMART" id="SM00184">
    <property type="entry name" value="RING"/>
    <property type="match status" value="1"/>
</dbReference>
<keyword evidence="7" id="KW-1185">Reference proteome</keyword>
<evidence type="ECO:0000313" key="6">
    <source>
        <dbReference type="EMBL" id="KAI6658396.1"/>
    </source>
</evidence>
<keyword evidence="3" id="KW-0862">Zinc</keyword>
<dbReference type="InterPro" id="IPR001841">
    <property type="entry name" value="Znf_RING"/>
</dbReference>
<dbReference type="Pfam" id="PF13920">
    <property type="entry name" value="zf-C3HC4_3"/>
    <property type="match status" value="1"/>
</dbReference>
<evidence type="ECO:0000256" key="1">
    <source>
        <dbReference type="ARBA" id="ARBA00022723"/>
    </source>
</evidence>